<keyword evidence="3" id="KW-1185">Reference proteome</keyword>
<proteinExistence type="predicted"/>
<evidence type="ECO:0000313" key="3">
    <source>
        <dbReference type="Proteomes" id="UP001263371"/>
    </source>
</evidence>
<feature type="transmembrane region" description="Helical" evidence="1">
    <location>
        <begin position="7"/>
        <end position="30"/>
    </location>
</feature>
<evidence type="ECO:0000313" key="2">
    <source>
        <dbReference type="EMBL" id="MDU0366205.1"/>
    </source>
</evidence>
<dbReference type="Proteomes" id="UP001263371">
    <property type="component" value="Unassembled WGS sequence"/>
</dbReference>
<reference evidence="2 3" key="1">
    <citation type="submission" date="2023-09" db="EMBL/GenBank/DDBJ databases">
        <title>Microbacterium fusihabitans sp. nov., Microbacterium phycihabitans sp. nov., and Microbacterium cervinum sp. nov., isolated from dried seaweeds of beach.</title>
        <authorList>
            <person name="Lee S.D."/>
        </authorList>
    </citation>
    <scope>NUCLEOTIDE SEQUENCE [LARGE SCALE GENOMIC DNA]</scope>
    <source>
        <strain evidence="2 3">KSW4-17</strain>
    </source>
</reference>
<evidence type="ECO:0000256" key="1">
    <source>
        <dbReference type="SAM" id="Phobius"/>
    </source>
</evidence>
<keyword evidence="1" id="KW-1133">Transmembrane helix</keyword>
<sequence>MRGSVWGLLTAAIGTTIIVLLIIDGTAYGIWIDEIGPSLDIAEQAAAPTIVLPGLIGLLAIALIVGGLAVGLTIPRGQRDDRAR</sequence>
<comment type="caution">
    <text evidence="2">The sequence shown here is derived from an EMBL/GenBank/DDBJ whole genome shotgun (WGS) entry which is preliminary data.</text>
</comment>
<keyword evidence="1" id="KW-0812">Transmembrane</keyword>
<feature type="transmembrane region" description="Helical" evidence="1">
    <location>
        <begin position="50"/>
        <end position="74"/>
    </location>
</feature>
<dbReference type="RefSeq" id="WP_315993471.1">
    <property type="nucleotide sequence ID" value="NZ_JAWDIS010000001.1"/>
</dbReference>
<keyword evidence="1" id="KW-0472">Membrane</keyword>
<dbReference type="EMBL" id="JAWDIS010000001">
    <property type="protein sequence ID" value="MDU0366205.1"/>
    <property type="molecule type" value="Genomic_DNA"/>
</dbReference>
<protein>
    <submittedName>
        <fullName evidence="2">Uncharacterized protein</fullName>
    </submittedName>
</protein>
<gene>
    <name evidence="2" type="ORF">RWH45_03190</name>
</gene>
<name>A0ABU3T4A4_9MICO</name>
<organism evidence="2 3">
    <name type="scientific">Microbacterium galbum</name>
    <dbReference type="NCBI Taxonomy" id="3075994"/>
    <lineage>
        <taxon>Bacteria</taxon>
        <taxon>Bacillati</taxon>
        <taxon>Actinomycetota</taxon>
        <taxon>Actinomycetes</taxon>
        <taxon>Micrococcales</taxon>
        <taxon>Microbacteriaceae</taxon>
        <taxon>Microbacterium</taxon>
    </lineage>
</organism>
<accession>A0ABU3T4A4</accession>